<organism evidence="1 2">
    <name type="scientific">Zalaria obscura</name>
    <dbReference type="NCBI Taxonomy" id="2024903"/>
    <lineage>
        <taxon>Eukaryota</taxon>
        <taxon>Fungi</taxon>
        <taxon>Dikarya</taxon>
        <taxon>Ascomycota</taxon>
        <taxon>Pezizomycotina</taxon>
        <taxon>Dothideomycetes</taxon>
        <taxon>Dothideomycetidae</taxon>
        <taxon>Dothideales</taxon>
        <taxon>Zalariaceae</taxon>
        <taxon>Zalaria</taxon>
    </lineage>
</organism>
<sequence length="610" mass="66114">MPKKHNRDLTKHYSTTSTPNRVSQSTDPSSSSAPSLTVNERLQHLRLAQASPKSLERKLELAEASSSKSVPPSLGAVLGVAPTAPPKPKAGVRPRVRLRTPGPAPPPSWLAGRTDVGQLETGMRRAPRKVRTFGAKGELTRTVPQLLCRFLKLVGEQTVPEGSLLHSALRATAENWDLLGEDAADCLGPVPLHLRLVLLSYLTKYGPQDGIDIGGLGALLHGHDDVDHLDLSGLAGWGFTLKELHRFLSPYFKRKAPPTAPTPPLTPTLADSWDEEDTPHSPTTPLPPSLQLRLPTLTKLSLSHPTPTISWPDLLTLSKSLHTLTHLSLAHWPLPTRTPRTTSTLTPDPNLPASTTSPLRAPLRDYTEAAVVLRLLSHETYCLRFLDLEGCADWIPALACLSSSPSTTTALASPSTSNPTSNPNPTFTSTSASSLAGSSAAFSNVERDWLTQHTLSGPSWTGAWRHLTRLRLAQPWAPCDVDAIATVLRPAWLRNLPAARMADLLAVGRERLEWVRERKGEEGGVGIGGMGMGIGVRHHCAPCHGDGCGEGDCDPQCRVCEIVRETEAKMTLRWLEREAEAVEVGRRIRRDRKGVGGAGLGTFDFGWRVL</sequence>
<comment type="caution">
    <text evidence="1">The sequence shown here is derived from an EMBL/GenBank/DDBJ whole genome shotgun (WGS) entry which is preliminary data.</text>
</comment>
<accession>A0ACC3SDI7</accession>
<keyword evidence="2" id="KW-1185">Reference proteome</keyword>
<dbReference type="Proteomes" id="UP001320706">
    <property type="component" value="Unassembled WGS sequence"/>
</dbReference>
<evidence type="ECO:0000313" key="2">
    <source>
        <dbReference type="Proteomes" id="UP001320706"/>
    </source>
</evidence>
<reference evidence="1" key="1">
    <citation type="submission" date="2024-02" db="EMBL/GenBank/DDBJ databases">
        <title>Metagenome Assembled Genome of Zalaria obscura JY119.</title>
        <authorList>
            <person name="Vighnesh L."/>
            <person name="Jagadeeshwari U."/>
            <person name="Venkata Ramana C."/>
            <person name="Sasikala C."/>
        </authorList>
    </citation>
    <scope>NUCLEOTIDE SEQUENCE</scope>
    <source>
        <strain evidence="1">JY119</strain>
    </source>
</reference>
<proteinExistence type="predicted"/>
<name>A0ACC3SDI7_9PEZI</name>
<dbReference type="EMBL" id="JAMKPW020000018">
    <property type="protein sequence ID" value="KAK8208951.1"/>
    <property type="molecule type" value="Genomic_DNA"/>
</dbReference>
<gene>
    <name evidence="1" type="ORF">M8818_003914</name>
</gene>
<evidence type="ECO:0000313" key="1">
    <source>
        <dbReference type="EMBL" id="KAK8208951.1"/>
    </source>
</evidence>
<protein>
    <submittedName>
        <fullName evidence="1">Uncharacterized protein</fullName>
    </submittedName>
</protein>